<name>A0A655XLD7_VIBCL</name>
<sequence>MHHQHTQRSAQKGVTAKLARGRKCQQYRQINKRGIREGVDHAREISQSRIGINQRLTFNKQSRGSQYVEQSHQ</sequence>
<gene>
    <name evidence="1" type="ORF">ERS013200_01184</name>
</gene>
<evidence type="ECO:0000313" key="1">
    <source>
        <dbReference type="EMBL" id="CSC33537.1"/>
    </source>
</evidence>
<accession>A0A655XLD7</accession>
<evidence type="ECO:0000313" key="2">
    <source>
        <dbReference type="Proteomes" id="UP000041770"/>
    </source>
</evidence>
<reference evidence="1 2" key="1">
    <citation type="submission" date="2015-07" db="EMBL/GenBank/DDBJ databases">
        <authorList>
            <consortium name="Pathogen Informatics"/>
        </authorList>
    </citation>
    <scope>NUCLEOTIDE SEQUENCE [LARGE SCALE GENOMIC DNA]</scope>
    <source>
        <strain evidence="1 2">A316</strain>
    </source>
</reference>
<protein>
    <submittedName>
        <fullName evidence="1">Uncharacterized protein</fullName>
    </submittedName>
</protein>
<proteinExistence type="predicted"/>
<dbReference type="Proteomes" id="UP000041770">
    <property type="component" value="Unassembled WGS sequence"/>
</dbReference>
<organism evidence="1 2">
    <name type="scientific">Vibrio cholerae</name>
    <dbReference type="NCBI Taxonomy" id="666"/>
    <lineage>
        <taxon>Bacteria</taxon>
        <taxon>Pseudomonadati</taxon>
        <taxon>Pseudomonadota</taxon>
        <taxon>Gammaproteobacteria</taxon>
        <taxon>Vibrionales</taxon>
        <taxon>Vibrionaceae</taxon>
        <taxon>Vibrio</taxon>
    </lineage>
</organism>
<dbReference type="EMBL" id="CWQY01000005">
    <property type="protein sequence ID" value="CSC33537.1"/>
    <property type="molecule type" value="Genomic_DNA"/>
</dbReference>
<dbReference type="AlphaFoldDB" id="A0A655XLD7"/>